<comment type="caution">
    <text evidence="2">The sequence shown here is derived from an EMBL/GenBank/DDBJ whole genome shotgun (WGS) entry which is preliminary data.</text>
</comment>
<evidence type="ECO:0000313" key="2">
    <source>
        <dbReference type="EMBL" id="KAJ4434773.1"/>
    </source>
</evidence>
<sequence length="349" mass="40295">FRRNVSDCTQIEKDDLFLLRWLRARNFNAEAAEKMLRDSLKWREKWEADKIGEYEPPEVIQKYYPSGICGFDKEGAPVIVVPFAGLDMWGMMHSVNKNDFIKMTIKTLETFLSIATEQAKKFGQEASQVVCVMDMENFNLRQYAWRPAGEVVIALIQMYEANYPEILKACYIINAPKVFAIAFSVVKNFLNEYTLRKIQILKSDPRKWQPELLKMIERDQLPAHYGGTLTDPDGNPKYTTKIAQGGKIPKSYYFKKTDKMAPPVNDNFTTVVIKKGDKLSLPYIAPTEKCILKWEFRSEGHDIKFGIIYTLIFDNTYSYLRNKKLHYSINMAPPISVKSCDDEIALQDG</sequence>
<dbReference type="InterPro" id="IPR036598">
    <property type="entry name" value="GOLD_dom_sf"/>
</dbReference>
<evidence type="ECO:0000259" key="1">
    <source>
        <dbReference type="PROSITE" id="PS50191"/>
    </source>
</evidence>
<protein>
    <recommendedName>
        <fullName evidence="1">CRAL-TRIO domain-containing protein</fullName>
    </recommendedName>
</protein>
<dbReference type="SUPFAM" id="SSF101576">
    <property type="entry name" value="Supernatant protein factor (SPF), C-terminal domain"/>
    <property type="match status" value="1"/>
</dbReference>
<dbReference type="SUPFAM" id="SSF52087">
    <property type="entry name" value="CRAL/TRIO domain"/>
    <property type="match status" value="1"/>
</dbReference>
<feature type="domain" description="CRAL-TRIO" evidence="1">
    <location>
        <begin position="56"/>
        <end position="233"/>
    </location>
</feature>
<dbReference type="InterPro" id="IPR036865">
    <property type="entry name" value="CRAL-TRIO_dom_sf"/>
</dbReference>
<dbReference type="EMBL" id="JAJSOF020000025">
    <property type="protein sequence ID" value="KAJ4434773.1"/>
    <property type="molecule type" value="Genomic_DNA"/>
</dbReference>
<dbReference type="PANTHER" id="PTHR23324">
    <property type="entry name" value="SEC14 RELATED PROTEIN"/>
    <property type="match status" value="1"/>
</dbReference>
<organism evidence="2 3">
    <name type="scientific">Periplaneta americana</name>
    <name type="common">American cockroach</name>
    <name type="synonym">Blatta americana</name>
    <dbReference type="NCBI Taxonomy" id="6978"/>
    <lineage>
        <taxon>Eukaryota</taxon>
        <taxon>Metazoa</taxon>
        <taxon>Ecdysozoa</taxon>
        <taxon>Arthropoda</taxon>
        <taxon>Hexapoda</taxon>
        <taxon>Insecta</taxon>
        <taxon>Pterygota</taxon>
        <taxon>Neoptera</taxon>
        <taxon>Polyneoptera</taxon>
        <taxon>Dictyoptera</taxon>
        <taxon>Blattodea</taxon>
        <taxon>Blattoidea</taxon>
        <taxon>Blattidae</taxon>
        <taxon>Blattinae</taxon>
        <taxon>Periplaneta</taxon>
    </lineage>
</organism>
<dbReference type="InterPro" id="IPR051064">
    <property type="entry name" value="SEC14/CRAL-TRIO_domain"/>
</dbReference>
<dbReference type="Gene3D" id="3.40.525.10">
    <property type="entry name" value="CRAL-TRIO lipid binding domain"/>
    <property type="match status" value="1"/>
</dbReference>
<gene>
    <name evidence="2" type="ORF">ANN_23344</name>
</gene>
<evidence type="ECO:0000313" key="3">
    <source>
        <dbReference type="Proteomes" id="UP001148838"/>
    </source>
</evidence>
<dbReference type="CDD" id="cd00170">
    <property type="entry name" value="SEC14"/>
    <property type="match status" value="1"/>
</dbReference>
<dbReference type="Gene3D" id="2.60.120.680">
    <property type="entry name" value="GOLD domain"/>
    <property type="match status" value="2"/>
</dbReference>
<dbReference type="Pfam" id="PF00650">
    <property type="entry name" value="CRAL_TRIO"/>
    <property type="match status" value="1"/>
</dbReference>
<proteinExistence type="predicted"/>
<dbReference type="PRINTS" id="PR00180">
    <property type="entry name" value="CRETINALDHBP"/>
</dbReference>
<dbReference type="Proteomes" id="UP001148838">
    <property type="component" value="Unassembled WGS sequence"/>
</dbReference>
<name>A0ABQ8SKX3_PERAM</name>
<dbReference type="SMART" id="SM00516">
    <property type="entry name" value="SEC14"/>
    <property type="match status" value="1"/>
</dbReference>
<accession>A0ABQ8SKX3</accession>
<keyword evidence="3" id="KW-1185">Reference proteome</keyword>
<dbReference type="InterPro" id="IPR036273">
    <property type="entry name" value="CRAL/TRIO_N_dom_sf"/>
</dbReference>
<dbReference type="SUPFAM" id="SSF46938">
    <property type="entry name" value="CRAL/TRIO N-terminal domain"/>
    <property type="match status" value="1"/>
</dbReference>
<feature type="non-terminal residue" evidence="2">
    <location>
        <position position="1"/>
    </location>
</feature>
<dbReference type="PANTHER" id="PTHR23324:SF83">
    <property type="entry name" value="SEC14-LIKE PROTEIN 2"/>
    <property type="match status" value="1"/>
</dbReference>
<reference evidence="2 3" key="1">
    <citation type="journal article" date="2022" name="Allergy">
        <title>Genome assembly and annotation of Periplaneta americana reveal a comprehensive cockroach allergen profile.</title>
        <authorList>
            <person name="Wang L."/>
            <person name="Xiong Q."/>
            <person name="Saelim N."/>
            <person name="Wang L."/>
            <person name="Nong W."/>
            <person name="Wan A.T."/>
            <person name="Shi M."/>
            <person name="Liu X."/>
            <person name="Cao Q."/>
            <person name="Hui J.H.L."/>
            <person name="Sookrung N."/>
            <person name="Leung T.F."/>
            <person name="Tungtrongchitr A."/>
            <person name="Tsui S.K.W."/>
        </authorList>
    </citation>
    <scope>NUCLEOTIDE SEQUENCE [LARGE SCALE GENOMIC DNA]</scope>
    <source>
        <strain evidence="2">PWHHKU_190912</strain>
    </source>
</reference>
<dbReference type="Pfam" id="PF03765">
    <property type="entry name" value="CRAL_TRIO_N"/>
    <property type="match status" value="1"/>
</dbReference>
<dbReference type="InterPro" id="IPR001251">
    <property type="entry name" value="CRAL-TRIO_dom"/>
</dbReference>
<dbReference type="InterPro" id="IPR011074">
    <property type="entry name" value="CRAL/TRIO_N_dom"/>
</dbReference>
<dbReference type="PROSITE" id="PS50191">
    <property type="entry name" value="CRAL_TRIO"/>
    <property type="match status" value="1"/>
</dbReference>
<dbReference type="SMART" id="SM01100">
    <property type="entry name" value="CRAL_TRIO_N"/>
    <property type="match status" value="1"/>
</dbReference>